<keyword evidence="4" id="KW-1185">Reference proteome</keyword>
<evidence type="ECO:0000313" key="3">
    <source>
        <dbReference type="EMBL" id="MDQ0997565.1"/>
    </source>
</evidence>
<dbReference type="Pfam" id="PF13670">
    <property type="entry name" value="PepSY_2"/>
    <property type="match status" value="1"/>
</dbReference>
<gene>
    <name evidence="3" type="ORF">QFZ34_002747</name>
</gene>
<proteinExistence type="predicted"/>
<evidence type="ECO:0000256" key="1">
    <source>
        <dbReference type="SAM" id="SignalP"/>
    </source>
</evidence>
<protein>
    <recommendedName>
        <fullName evidence="2">PepSY domain-containing protein</fullName>
    </recommendedName>
</protein>
<comment type="caution">
    <text evidence="3">The sequence shown here is derived from an EMBL/GenBank/DDBJ whole genome shotgun (WGS) entry which is preliminary data.</text>
</comment>
<feature type="domain" description="PepSY" evidence="2">
    <location>
        <begin position="53"/>
        <end position="106"/>
    </location>
</feature>
<dbReference type="Gene3D" id="3.10.450.40">
    <property type="match status" value="1"/>
</dbReference>
<dbReference type="EMBL" id="JAUSZT010000003">
    <property type="protein sequence ID" value="MDQ0997565.1"/>
    <property type="molecule type" value="Genomic_DNA"/>
</dbReference>
<evidence type="ECO:0000313" key="4">
    <source>
        <dbReference type="Proteomes" id="UP001237780"/>
    </source>
</evidence>
<reference evidence="3 4" key="1">
    <citation type="submission" date="2023-07" db="EMBL/GenBank/DDBJ databases">
        <title>Comparative genomics of wheat-associated soil bacteria to identify genetic determinants of phenazine resistance.</title>
        <authorList>
            <person name="Mouncey N."/>
        </authorList>
    </citation>
    <scope>NUCLEOTIDE SEQUENCE [LARGE SCALE GENOMIC DNA]</scope>
    <source>
        <strain evidence="3 4">W4I11</strain>
    </source>
</reference>
<dbReference type="InterPro" id="IPR025711">
    <property type="entry name" value="PepSY"/>
</dbReference>
<accession>A0ABU0S9X5</accession>
<sequence>MLKKLIIIGAASLMALTAVPQTFAQSIQLGPDGVRIVEPDRMDRRDRRDRDRREISERQAVRIARAEGVRTVDEVKRTRSRYVIEGLDRRGRDIEVSVDRRTGDVLSVD</sequence>
<organism evidence="3 4">
    <name type="scientific">Phyllobacterium ifriqiyense</name>
    <dbReference type="NCBI Taxonomy" id="314238"/>
    <lineage>
        <taxon>Bacteria</taxon>
        <taxon>Pseudomonadati</taxon>
        <taxon>Pseudomonadota</taxon>
        <taxon>Alphaproteobacteria</taxon>
        <taxon>Hyphomicrobiales</taxon>
        <taxon>Phyllobacteriaceae</taxon>
        <taxon>Phyllobacterium</taxon>
    </lineage>
</organism>
<name>A0ABU0S9X5_9HYPH</name>
<dbReference type="Proteomes" id="UP001237780">
    <property type="component" value="Unassembled WGS sequence"/>
</dbReference>
<feature type="signal peptide" evidence="1">
    <location>
        <begin position="1"/>
        <end position="24"/>
    </location>
</feature>
<dbReference type="RefSeq" id="WP_115054573.1">
    <property type="nucleotide sequence ID" value="NZ_JAUSZT010000003.1"/>
</dbReference>
<feature type="chain" id="PRO_5047100251" description="PepSY domain-containing protein" evidence="1">
    <location>
        <begin position="25"/>
        <end position="109"/>
    </location>
</feature>
<evidence type="ECO:0000259" key="2">
    <source>
        <dbReference type="Pfam" id="PF13670"/>
    </source>
</evidence>
<keyword evidence="1" id="KW-0732">Signal</keyword>